<evidence type="ECO:0000256" key="8">
    <source>
        <dbReference type="SAM" id="Phobius"/>
    </source>
</evidence>
<proteinExistence type="inferred from homology"/>
<evidence type="ECO:0000256" key="3">
    <source>
        <dbReference type="ARBA" id="ARBA00022475"/>
    </source>
</evidence>
<feature type="transmembrane region" description="Helical" evidence="8">
    <location>
        <begin position="218"/>
        <end position="241"/>
    </location>
</feature>
<evidence type="ECO:0000256" key="5">
    <source>
        <dbReference type="ARBA" id="ARBA00022989"/>
    </source>
</evidence>
<feature type="domain" description="EamA" evidence="9">
    <location>
        <begin position="153"/>
        <end position="291"/>
    </location>
</feature>
<dbReference type="Proteomes" id="UP001309705">
    <property type="component" value="Unassembled WGS sequence"/>
</dbReference>
<evidence type="ECO:0000256" key="2">
    <source>
        <dbReference type="ARBA" id="ARBA00009853"/>
    </source>
</evidence>
<dbReference type="PROSITE" id="PS51257">
    <property type="entry name" value="PROKAR_LIPOPROTEIN"/>
    <property type="match status" value="1"/>
</dbReference>
<feature type="transmembrane region" description="Helical" evidence="8">
    <location>
        <begin position="37"/>
        <end position="57"/>
    </location>
</feature>
<comment type="similarity">
    <text evidence="2">Belongs to the drug/metabolite transporter (DMT) superfamily. 10 TMS drug/metabolite exporter (DME) (TC 2.A.7.3) family.</text>
</comment>
<protein>
    <recommendedName>
        <fullName evidence="7">Threonine/homoserine exporter RhtA</fullName>
    </recommendedName>
</protein>
<organism evidence="10 11">
    <name type="scientific">Brenneria populi</name>
    <dbReference type="NCBI Taxonomy" id="1505588"/>
    <lineage>
        <taxon>Bacteria</taxon>
        <taxon>Pseudomonadati</taxon>
        <taxon>Pseudomonadota</taxon>
        <taxon>Gammaproteobacteria</taxon>
        <taxon>Enterobacterales</taxon>
        <taxon>Pectobacteriaceae</taxon>
        <taxon>Brenneria</taxon>
    </lineage>
</organism>
<dbReference type="SUPFAM" id="SSF103481">
    <property type="entry name" value="Multidrug resistance efflux transporter EmrE"/>
    <property type="match status" value="2"/>
</dbReference>
<reference evidence="10 11" key="1">
    <citation type="journal article" date="2017" name="Int. J. Syst. Evol. Microbiol.">
        <title>Brenneria populi subsp. brevivirga subsp. nov. isolated from symptomatic bark of Populus x euramericana canker, and description of Brenneria populi subsp. populi subsp. nov.</title>
        <authorList>
            <person name="Zheng M.H."/>
            <person name="Piao C.G."/>
            <person name="Xue H."/>
            <person name="Guo M.W."/>
            <person name="Li Y."/>
        </authorList>
    </citation>
    <scope>NUCLEOTIDE SEQUENCE [LARGE SCALE GENOMIC DNA]</scope>
    <source>
        <strain evidence="10 11">D9-5</strain>
    </source>
</reference>
<dbReference type="PANTHER" id="PTHR32322:SF18">
    <property type="entry name" value="S-ADENOSYLMETHIONINE_S-ADENOSYLHOMOCYSTEINE TRANSPORTER"/>
    <property type="match status" value="1"/>
</dbReference>
<keyword evidence="3" id="KW-1003">Cell membrane</keyword>
<feature type="transmembrane region" description="Helical" evidence="8">
    <location>
        <begin position="124"/>
        <end position="140"/>
    </location>
</feature>
<name>A0ABU6JKK7_9GAMM</name>
<keyword evidence="11" id="KW-1185">Reference proteome</keyword>
<comment type="subcellular location">
    <subcellularLocation>
        <location evidence="1">Cell membrane</location>
        <topology evidence="1">Multi-pass membrane protein</topology>
    </subcellularLocation>
</comment>
<evidence type="ECO:0000256" key="7">
    <source>
        <dbReference type="ARBA" id="ARBA00040595"/>
    </source>
</evidence>
<feature type="domain" description="EamA" evidence="9">
    <location>
        <begin position="8"/>
        <end position="139"/>
    </location>
</feature>
<accession>A0ABU6JKK7</accession>
<feature type="transmembrane region" description="Helical" evidence="8">
    <location>
        <begin position="248"/>
        <end position="268"/>
    </location>
</feature>
<dbReference type="InterPro" id="IPR050638">
    <property type="entry name" value="AA-Vitamin_Transporters"/>
</dbReference>
<dbReference type="Pfam" id="PF00892">
    <property type="entry name" value="EamA"/>
    <property type="match status" value="2"/>
</dbReference>
<feature type="transmembrane region" description="Helical" evidence="8">
    <location>
        <begin position="274"/>
        <end position="293"/>
    </location>
</feature>
<evidence type="ECO:0000256" key="4">
    <source>
        <dbReference type="ARBA" id="ARBA00022692"/>
    </source>
</evidence>
<gene>
    <name evidence="10" type="ORF">VSX58_01105</name>
</gene>
<evidence type="ECO:0000259" key="9">
    <source>
        <dbReference type="Pfam" id="PF00892"/>
    </source>
</evidence>
<dbReference type="EMBL" id="JAYWTM010000001">
    <property type="protein sequence ID" value="MEC5341208.1"/>
    <property type="molecule type" value="Genomic_DNA"/>
</dbReference>
<evidence type="ECO:0000256" key="6">
    <source>
        <dbReference type="ARBA" id="ARBA00023136"/>
    </source>
</evidence>
<dbReference type="RefSeq" id="WP_327616417.1">
    <property type="nucleotide sequence ID" value="NZ_JAYWTM010000001.1"/>
</dbReference>
<keyword evidence="6 8" id="KW-0472">Membrane</keyword>
<evidence type="ECO:0000313" key="11">
    <source>
        <dbReference type="Proteomes" id="UP001309705"/>
    </source>
</evidence>
<dbReference type="InterPro" id="IPR037185">
    <property type="entry name" value="EmrE-like"/>
</dbReference>
<keyword evidence="5 8" id="KW-1133">Transmembrane helix</keyword>
<keyword evidence="4 8" id="KW-0812">Transmembrane</keyword>
<feature type="transmembrane region" description="Helical" evidence="8">
    <location>
        <begin position="152"/>
        <end position="171"/>
    </location>
</feature>
<dbReference type="PANTHER" id="PTHR32322">
    <property type="entry name" value="INNER MEMBRANE TRANSPORTER"/>
    <property type="match status" value="1"/>
</dbReference>
<comment type="caution">
    <text evidence="10">The sequence shown here is derived from an EMBL/GenBank/DDBJ whole genome shotgun (WGS) entry which is preliminary data.</text>
</comment>
<feature type="transmembrane region" description="Helical" evidence="8">
    <location>
        <begin position="98"/>
        <end position="117"/>
    </location>
</feature>
<evidence type="ECO:0000313" key="10">
    <source>
        <dbReference type="EMBL" id="MEC5341208.1"/>
    </source>
</evidence>
<evidence type="ECO:0000256" key="1">
    <source>
        <dbReference type="ARBA" id="ARBA00004651"/>
    </source>
</evidence>
<dbReference type="InterPro" id="IPR000620">
    <property type="entry name" value="EamA_dom"/>
</dbReference>
<feature type="transmembrane region" description="Helical" evidence="8">
    <location>
        <begin position="69"/>
        <end position="92"/>
    </location>
</feature>
<sequence>MISNRHIKGAAFAILAAGCWGMALVMSKSVLAACPPIPLLLSQLGASVLFLWVVLLLKKTALPGIKSLLGVSLLGLLEPFLTYVLVLIGLTYSRASDAALLQSLEPVFIIIIGFVLFKERTHKHVIYLSALMLVGLYFSLGDSLSGLVDNGLLGNALIIGGIVTAACYVVLTARAVAKAQAIVIVTYQQSIALVAALFAFIVESIFSDDSFSLPDGGISVLALFSGILQYALAFTFFLAALKHISAGLTGMFLNLIPVFGIVGAYLFLGEKMENVQMAGSAITIATLLAMSFLSGKAEGKQT</sequence>
<feature type="transmembrane region" description="Helical" evidence="8">
    <location>
        <begin position="183"/>
        <end position="206"/>
    </location>
</feature>